<evidence type="ECO:0000313" key="1">
    <source>
        <dbReference type="EMBL" id="KZV31162.1"/>
    </source>
</evidence>
<keyword evidence="2" id="KW-1185">Reference proteome</keyword>
<protein>
    <submittedName>
        <fullName evidence="1">Uncharacterized protein</fullName>
    </submittedName>
</protein>
<gene>
    <name evidence="1" type="ORF">F511_16486</name>
</gene>
<proteinExistence type="predicted"/>
<evidence type="ECO:0000313" key="2">
    <source>
        <dbReference type="Proteomes" id="UP000250235"/>
    </source>
</evidence>
<accession>A0A2Z7BA51</accession>
<sequence>METNQMFIWTWALPRPIGLVQAHHKYTYTRPRATWERTLASQTLHTSRPLPLHNSFSIAVPRATHRRPRAATSCRRTCSDYHDEEIPFVTNSLGLLVQTDEGVVNPVLDWIRRTTAANREVPVSL</sequence>
<reference evidence="1 2" key="1">
    <citation type="journal article" date="2015" name="Proc. Natl. Acad. Sci. U.S.A.">
        <title>The resurrection genome of Boea hygrometrica: A blueprint for survival of dehydration.</title>
        <authorList>
            <person name="Xiao L."/>
            <person name="Yang G."/>
            <person name="Zhang L."/>
            <person name="Yang X."/>
            <person name="Zhao S."/>
            <person name="Ji Z."/>
            <person name="Zhou Q."/>
            <person name="Hu M."/>
            <person name="Wang Y."/>
            <person name="Chen M."/>
            <person name="Xu Y."/>
            <person name="Jin H."/>
            <person name="Xiao X."/>
            <person name="Hu G."/>
            <person name="Bao F."/>
            <person name="Hu Y."/>
            <person name="Wan P."/>
            <person name="Li L."/>
            <person name="Deng X."/>
            <person name="Kuang T."/>
            <person name="Xiang C."/>
            <person name="Zhu J.K."/>
            <person name="Oliver M.J."/>
            <person name="He Y."/>
        </authorList>
    </citation>
    <scope>NUCLEOTIDE SEQUENCE [LARGE SCALE GENOMIC DNA]</scope>
    <source>
        <strain evidence="2">cv. XS01</strain>
    </source>
</reference>
<dbReference type="EMBL" id="KV007733">
    <property type="protein sequence ID" value="KZV31162.1"/>
    <property type="molecule type" value="Genomic_DNA"/>
</dbReference>
<dbReference type="AlphaFoldDB" id="A0A2Z7BA51"/>
<organism evidence="1 2">
    <name type="scientific">Dorcoceras hygrometricum</name>
    <dbReference type="NCBI Taxonomy" id="472368"/>
    <lineage>
        <taxon>Eukaryota</taxon>
        <taxon>Viridiplantae</taxon>
        <taxon>Streptophyta</taxon>
        <taxon>Embryophyta</taxon>
        <taxon>Tracheophyta</taxon>
        <taxon>Spermatophyta</taxon>
        <taxon>Magnoliopsida</taxon>
        <taxon>eudicotyledons</taxon>
        <taxon>Gunneridae</taxon>
        <taxon>Pentapetalae</taxon>
        <taxon>asterids</taxon>
        <taxon>lamiids</taxon>
        <taxon>Lamiales</taxon>
        <taxon>Gesneriaceae</taxon>
        <taxon>Didymocarpoideae</taxon>
        <taxon>Trichosporeae</taxon>
        <taxon>Loxocarpinae</taxon>
        <taxon>Dorcoceras</taxon>
    </lineage>
</organism>
<name>A0A2Z7BA51_9LAMI</name>
<dbReference type="Proteomes" id="UP000250235">
    <property type="component" value="Unassembled WGS sequence"/>
</dbReference>